<evidence type="ECO:0000259" key="2">
    <source>
        <dbReference type="PROSITE" id="PS50887"/>
    </source>
</evidence>
<feature type="domain" description="GGDEF" evidence="2">
    <location>
        <begin position="207"/>
        <end position="338"/>
    </location>
</feature>
<dbReference type="CDD" id="cd01949">
    <property type="entry name" value="GGDEF"/>
    <property type="match status" value="1"/>
</dbReference>
<dbReference type="Pfam" id="PF00990">
    <property type="entry name" value="GGDEF"/>
    <property type="match status" value="1"/>
</dbReference>
<dbReference type="PANTHER" id="PTHR44757:SF2">
    <property type="entry name" value="BIOFILM ARCHITECTURE MAINTENANCE PROTEIN MBAA"/>
    <property type="match status" value="1"/>
</dbReference>
<dbReference type="PROSITE" id="PS50113">
    <property type="entry name" value="PAC"/>
    <property type="match status" value="1"/>
</dbReference>
<dbReference type="EMBL" id="CP031417">
    <property type="protein sequence ID" value="AXK80621.1"/>
    <property type="molecule type" value="Genomic_DNA"/>
</dbReference>
<dbReference type="Proteomes" id="UP000254889">
    <property type="component" value="Chromosome"/>
</dbReference>
<dbReference type="KEGG" id="ptaw:DW352_08920"/>
<organism evidence="3 4">
    <name type="scientific">Pseudolabrys taiwanensis</name>
    <dbReference type="NCBI Taxonomy" id="331696"/>
    <lineage>
        <taxon>Bacteria</taxon>
        <taxon>Pseudomonadati</taxon>
        <taxon>Pseudomonadota</taxon>
        <taxon>Alphaproteobacteria</taxon>
        <taxon>Hyphomicrobiales</taxon>
        <taxon>Xanthobacteraceae</taxon>
        <taxon>Pseudolabrys</taxon>
    </lineage>
</organism>
<dbReference type="InterPro" id="IPR029787">
    <property type="entry name" value="Nucleotide_cyclase"/>
</dbReference>
<dbReference type="InterPro" id="IPR000700">
    <property type="entry name" value="PAS-assoc_C"/>
</dbReference>
<dbReference type="InterPro" id="IPR043128">
    <property type="entry name" value="Rev_trsase/Diguanyl_cyclase"/>
</dbReference>
<reference evidence="3 4" key="1">
    <citation type="submission" date="2018-07" db="EMBL/GenBank/DDBJ databases">
        <authorList>
            <person name="Quirk P.G."/>
            <person name="Krulwich T.A."/>
        </authorList>
    </citation>
    <scope>NUCLEOTIDE SEQUENCE [LARGE SCALE GENOMIC DNA]</scope>
    <source>
        <strain evidence="3 4">CC-BB4</strain>
    </source>
</reference>
<dbReference type="SUPFAM" id="SSF55785">
    <property type="entry name" value="PYP-like sensor domain (PAS domain)"/>
    <property type="match status" value="1"/>
</dbReference>
<accession>A0A345ZUM4</accession>
<gene>
    <name evidence="3" type="ORF">DW352_08920</name>
</gene>
<dbReference type="InterPro" id="IPR035965">
    <property type="entry name" value="PAS-like_dom_sf"/>
</dbReference>
<dbReference type="RefSeq" id="WP_115690453.1">
    <property type="nucleotide sequence ID" value="NZ_CP031417.1"/>
</dbReference>
<sequence length="341" mass="36740">MSTRGKMGSATPVADVDPYSHESSAAALARLISLVDIQARVVRNYEALSLSRHIYERALSAGRLGVWQCDLSTETLSWSSGTYDIFDLPRMSPLVRKQALLCYPAHSLKALEAIRTPAIKRRQSFTLDAEIVTPKGKRRWIRIAAGVECAGDRVIGLFGIKQDITEERLQSERQHYFATVDELTNLANGNQFQARLAEACKARAEGIGGFLLLINLDHFKDVNDALGHAVGDLCLKEAAQRLAEACGDAAVVARLSGDDFAVLLHPESSITHVNGTAARVVRTMGRPFDCGGHMFKIGASIGITAIDGCTPDEASQRANAALATAKAGGRSTYRWCTAGAA</sequence>
<keyword evidence="4" id="KW-1185">Reference proteome</keyword>
<dbReference type="NCBIfam" id="TIGR00254">
    <property type="entry name" value="GGDEF"/>
    <property type="match status" value="1"/>
</dbReference>
<dbReference type="OrthoDB" id="9812260at2"/>
<evidence type="ECO:0000259" key="1">
    <source>
        <dbReference type="PROSITE" id="PS50113"/>
    </source>
</evidence>
<dbReference type="InterPro" id="IPR000160">
    <property type="entry name" value="GGDEF_dom"/>
</dbReference>
<dbReference type="PROSITE" id="PS50887">
    <property type="entry name" value="GGDEF"/>
    <property type="match status" value="1"/>
</dbReference>
<evidence type="ECO:0000313" key="4">
    <source>
        <dbReference type="Proteomes" id="UP000254889"/>
    </source>
</evidence>
<dbReference type="SUPFAM" id="SSF55073">
    <property type="entry name" value="Nucleotide cyclase"/>
    <property type="match status" value="1"/>
</dbReference>
<feature type="domain" description="PAC" evidence="1">
    <location>
        <begin position="125"/>
        <end position="176"/>
    </location>
</feature>
<dbReference type="AlphaFoldDB" id="A0A345ZUM4"/>
<protein>
    <submittedName>
        <fullName evidence="3">Diguanylate cyclase</fullName>
    </submittedName>
</protein>
<dbReference type="Gene3D" id="3.30.450.20">
    <property type="entry name" value="PAS domain"/>
    <property type="match status" value="1"/>
</dbReference>
<dbReference type="SMART" id="SM00267">
    <property type="entry name" value="GGDEF"/>
    <property type="match status" value="1"/>
</dbReference>
<proteinExistence type="predicted"/>
<dbReference type="Gene3D" id="3.30.70.270">
    <property type="match status" value="1"/>
</dbReference>
<dbReference type="PANTHER" id="PTHR44757">
    <property type="entry name" value="DIGUANYLATE CYCLASE DGCP"/>
    <property type="match status" value="1"/>
</dbReference>
<name>A0A345ZUM4_9HYPH</name>
<dbReference type="InterPro" id="IPR052155">
    <property type="entry name" value="Biofilm_reg_signaling"/>
</dbReference>
<evidence type="ECO:0000313" key="3">
    <source>
        <dbReference type="EMBL" id="AXK80621.1"/>
    </source>
</evidence>